<protein>
    <submittedName>
        <fullName evidence="4">Acyl-CoA--6-aminopenicillanic acid acyltransferase</fullName>
    </submittedName>
</protein>
<keyword evidence="4" id="KW-0012">Acyltransferase</keyword>
<dbReference type="InterPro" id="IPR029132">
    <property type="entry name" value="CBAH/NAAA_C"/>
</dbReference>
<dbReference type="PANTHER" id="PTHR35527:SF2">
    <property type="entry name" value="HYDROLASE"/>
    <property type="match status" value="1"/>
</dbReference>
<organism evidence="4 5">
    <name type="scientific">Faecalibacterium prausnitzii</name>
    <dbReference type="NCBI Taxonomy" id="853"/>
    <lineage>
        <taxon>Bacteria</taxon>
        <taxon>Bacillati</taxon>
        <taxon>Bacillota</taxon>
        <taxon>Clostridia</taxon>
        <taxon>Eubacteriales</taxon>
        <taxon>Oscillospiraceae</taxon>
        <taxon>Faecalibacterium</taxon>
    </lineage>
</organism>
<dbReference type="InterPro" id="IPR052193">
    <property type="entry name" value="Peptidase_C59"/>
</dbReference>
<gene>
    <name evidence="4" type="ORF">C4N25_12500</name>
</gene>
<comment type="similarity">
    <text evidence="1">Belongs to the peptidase C59 family.</text>
</comment>
<sequence length="398" mass="43827">MKQNRIRKCLRAAALAVVALILVLAGTVFALWHNEFATLGSFRKLSDRDTAHHDGAVYELTVSGDYYFDDFLAQGGASNDSELISFVTKSITKGLIPLQLKTTDISCSAFTADTAEGDRVFGRNYDFSSTNTAIVYTNPGKGRHASYSTVDLHFLSLDPDKDVEGLGHKLLTLAAPYAPLDGINDAGVACGIFMSYQGDGKGTSTDIDTDKPDLTSTTLLRLILDYADSVEDAVALVEQYDLHDSTNCVFHYMVADSTGRSAILEWVGSDADHDSNGSQRRLNVLWNDTDSLSDSADWQVVTNFIKTPDYYTSPDQMHGLDRYEHLADRLRETNGIVADEDAAMALLAEVGRRTWNNDDSNSLTVHSAVYNLTDKTVLWVGNEHYGEDGHTFRYSLQK</sequence>
<dbReference type="InterPro" id="IPR029055">
    <property type="entry name" value="Ntn_hydrolases_N"/>
</dbReference>
<evidence type="ECO:0000313" key="5">
    <source>
        <dbReference type="Proteomes" id="UP000251634"/>
    </source>
</evidence>
<accession>A0A329THL8</accession>
<dbReference type="Gene3D" id="3.60.60.10">
    <property type="entry name" value="Penicillin V Acylase, Chain A"/>
    <property type="match status" value="1"/>
</dbReference>
<comment type="caution">
    <text evidence="4">The sequence shown here is derived from an EMBL/GenBank/DDBJ whole genome shotgun (WGS) entry which is preliminary data.</text>
</comment>
<name>A0A329THL8_9FIRM</name>
<dbReference type="RefSeq" id="WP_112116503.1">
    <property type="nucleotide sequence ID" value="NZ_PRKZ01000011.1"/>
</dbReference>
<dbReference type="Pfam" id="PF02275">
    <property type="entry name" value="CBAH"/>
    <property type="match status" value="1"/>
</dbReference>
<proteinExistence type="inferred from homology"/>
<dbReference type="PANTHER" id="PTHR35527">
    <property type="entry name" value="CHOLOYLGLYCINE HYDROLASE"/>
    <property type="match status" value="1"/>
</dbReference>
<keyword evidence="4" id="KW-0808">Transferase</keyword>
<evidence type="ECO:0000313" key="4">
    <source>
        <dbReference type="EMBL" id="RAW47986.1"/>
    </source>
</evidence>
<keyword evidence="2" id="KW-0378">Hydrolase</keyword>
<evidence type="ECO:0000256" key="2">
    <source>
        <dbReference type="ARBA" id="ARBA00022801"/>
    </source>
</evidence>
<reference evidence="4 5" key="1">
    <citation type="submission" date="2018-02" db="EMBL/GenBank/DDBJ databases">
        <title>Complete genome sequencing of Faecalibacterium prausnitzii strains isolated from the human gut.</title>
        <authorList>
            <person name="Fitzgerald B.C."/>
            <person name="Shkoporov A.N."/>
            <person name="Ross P.R."/>
            <person name="Hill C."/>
        </authorList>
    </citation>
    <scope>NUCLEOTIDE SEQUENCE [LARGE SCALE GENOMIC DNA]</scope>
    <source>
        <strain evidence="4 5">APC942/8-14-2</strain>
    </source>
</reference>
<dbReference type="EMBL" id="PRKZ01000011">
    <property type="protein sequence ID" value="RAW47986.1"/>
    <property type="molecule type" value="Genomic_DNA"/>
</dbReference>
<evidence type="ECO:0000259" key="3">
    <source>
        <dbReference type="Pfam" id="PF02275"/>
    </source>
</evidence>
<evidence type="ECO:0000256" key="1">
    <source>
        <dbReference type="ARBA" id="ARBA00006625"/>
    </source>
</evidence>
<dbReference type="Proteomes" id="UP000251634">
    <property type="component" value="Unassembled WGS sequence"/>
</dbReference>
<dbReference type="AlphaFoldDB" id="A0A329THL8"/>
<dbReference type="GO" id="GO:0016746">
    <property type="term" value="F:acyltransferase activity"/>
    <property type="evidence" value="ECO:0007669"/>
    <property type="project" value="UniProtKB-KW"/>
</dbReference>
<dbReference type="SUPFAM" id="SSF56235">
    <property type="entry name" value="N-terminal nucleophile aminohydrolases (Ntn hydrolases)"/>
    <property type="match status" value="1"/>
</dbReference>
<feature type="domain" description="Choloylglycine hydrolase/NAAA C-terminal" evidence="3">
    <location>
        <begin position="107"/>
        <end position="266"/>
    </location>
</feature>